<dbReference type="PROSITE" id="PS51007">
    <property type="entry name" value="CYTC"/>
    <property type="match status" value="1"/>
</dbReference>
<sequence>MSVTLFNDRLPHRTIGPRLLCKMSAWSAAATALAALLNPTTVSAQQADGERMFRQRCGACHSMNPGQKSGPHLTGVIGRTAGSIEGARYSGAMRASGIIWDKATLNTFLATPRRLIPGTTMTVAVPDATQRAAIITYLEGQQPKANN</sequence>
<evidence type="ECO:0000259" key="8">
    <source>
        <dbReference type="PROSITE" id="PS51007"/>
    </source>
</evidence>
<dbReference type="InterPro" id="IPR036909">
    <property type="entry name" value="Cyt_c-like_dom_sf"/>
</dbReference>
<feature type="signal peptide" evidence="7">
    <location>
        <begin position="1"/>
        <end position="44"/>
    </location>
</feature>
<evidence type="ECO:0000256" key="1">
    <source>
        <dbReference type="ARBA" id="ARBA00022448"/>
    </source>
</evidence>
<evidence type="ECO:0000256" key="3">
    <source>
        <dbReference type="ARBA" id="ARBA00022723"/>
    </source>
</evidence>
<dbReference type="InterPro" id="IPR002327">
    <property type="entry name" value="Cyt_c_1A/1B"/>
</dbReference>
<keyword evidence="3 6" id="KW-0479">Metal-binding</keyword>
<reference evidence="9 10" key="1">
    <citation type="submission" date="2020-08" db="EMBL/GenBank/DDBJ databases">
        <title>Genomic Encyclopedia of Type Strains, Phase IV (KMG-V): Genome sequencing to study the core and pangenomes of soil and plant-associated prokaryotes.</title>
        <authorList>
            <person name="Whitman W."/>
        </authorList>
    </citation>
    <scope>NUCLEOTIDE SEQUENCE [LARGE SCALE GENOMIC DNA]</scope>
    <source>
        <strain evidence="9 10">SEMIA 414</strain>
    </source>
</reference>
<keyword evidence="1" id="KW-0813">Transport</keyword>
<evidence type="ECO:0000256" key="2">
    <source>
        <dbReference type="ARBA" id="ARBA00022617"/>
    </source>
</evidence>
<keyword evidence="5 6" id="KW-0408">Iron</keyword>
<evidence type="ECO:0000256" key="6">
    <source>
        <dbReference type="PROSITE-ProRule" id="PRU00433"/>
    </source>
</evidence>
<evidence type="ECO:0000256" key="5">
    <source>
        <dbReference type="ARBA" id="ARBA00023004"/>
    </source>
</evidence>
<dbReference type="RefSeq" id="WP_409519045.1">
    <property type="nucleotide sequence ID" value="NZ_JACIHI010000001.1"/>
</dbReference>
<dbReference type="GO" id="GO:0046872">
    <property type="term" value="F:metal ion binding"/>
    <property type="evidence" value="ECO:0007669"/>
    <property type="project" value="UniProtKB-KW"/>
</dbReference>
<keyword evidence="7" id="KW-0732">Signal</keyword>
<protein>
    <submittedName>
        <fullName evidence="9">Cytochrome c</fullName>
    </submittedName>
</protein>
<accession>A0A7W6UFC2</accession>
<dbReference type="GO" id="GO:0020037">
    <property type="term" value="F:heme binding"/>
    <property type="evidence" value="ECO:0007669"/>
    <property type="project" value="InterPro"/>
</dbReference>
<dbReference type="SUPFAM" id="SSF46626">
    <property type="entry name" value="Cytochrome c"/>
    <property type="match status" value="1"/>
</dbReference>
<dbReference type="InterPro" id="IPR009056">
    <property type="entry name" value="Cyt_c-like_dom"/>
</dbReference>
<keyword evidence="2 6" id="KW-0349">Heme</keyword>
<dbReference type="PANTHER" id="PTHR11961">
    <property type="entry name" value="CYTOCHROME C"/>
    <property type="match status" value="1"/>
</dbReference>
<dbReference type="Pfam" id="PF00034">
    <property type="entry name" value="Cytochrom_C"/>
    <property type="match status" value="1"/>
</dbReference>
<name>A0A7W6UFC2_9HYPH</name>
<dbReference type="Gene3D" id="1.10.760.10">
    <property type="entry name" value="Cytochrome c-like domain"/>
    <property type="match status" value="1"/>
</dbReference>
<evidence type="ECO:0000256" key="7">
    <source>
        <dbReference type="SAM" id="SignalP"/>
    </source>
</evidence>
<dbReference type="EMBL" id="JACIHI010000001">
    <property type="protein sequence ID" value="MBB4437128.1"/>
    <property type="molecule type" value="Genomic_DNA"/>
</dbReference>
<feature type="domain" description="Cytochrome c" evidence="8">
    <location>
        <begin position="44"/>
        <end position="142"/>
    </location>
</feature>
<dbReference type="Proteomes" id="UP000533724">
    <property type="component" value="Unassembled WGS sequence"/>
</dbReference>
<comment type="caution">
    <text evidence="9">The sequence shown here is derived from an EMBL/GenBank/DDBJ whole genome shotgun (WGS) entry which is preliminary data.</text>
</comment>
<dbReference type="GO" id="GO:0009055">
    <property type="term" value="F:electron transfer activity"/>
    <property type="evidence" value="ECO:0007669"/>
    <property type="project" value="InterPro"/>
</dbReference>
<evidence type="ECO:0000256" key="4">
    <source>
        <dbReference type="ARBA" id="ARBA00022982"/>
    </source>
</evidence>
<feature type="chain" id="PRO_5031374119" evidence="7">
    <location>
        <begin position="45"/>
        <end position="147"/>
    </location>
</feature>
<proteinExistence type="predicted"/>
<keyword evidence="4" id="KW-0249">Electron transport</keyword>
<gene>
    <name evidence="9" type="ORF">GGE15_000359</name>
</gene>
<evidence type="ECO:0000313" key="10">
    <source>
        <dbReference type="Proteomes" id="UP000533724"/>
    </source>
</evidence>
<organism evidence="9 10">
    <name type="scientific">Rhizobium esperanzae</name>
    <dbReference type="NCBI Taxonomy" id="1967781"/>
    <lineage>
        <taxon>Bacteria</taxon>
        <taxon>Pseudomonadati</taxon>
        <taxon>Pseudomonadota</taxon>
        <taxon>Alphaproteobacteria</taxon>
        <taxon>Hyphomicrobiales</taxon>
        <taxon>Rhizobiaceae</taxon>
        <taxon>Rhizobium/Agrobacterium group</taxon>
        <taxon>Rhizobium</taxon>
    </lineage>
</organism>
<dbReference type="PRINTS" id="PR00604">
    <property type="entry name" value="CYTCHRMECIAB"/>
</dbReference>
<evidence type="ECO:0000313" key="9">
    <source>
        <dbReference type="EMBL" id="MBB4437128.1"/>
    </source>
</evidence>
<dbReference type="AlphaFoldDB" id="A0A7W6UFC2"/>